<protein>
    <submittedName>
        <fullName evidence="1">Uncharacterized protein</fullName>
    </submittedName>
</protein>
<reference evidence="1 2" key="1">
    <citation type="submission" date="2017-08" db="EMBL/GenBank/DDBJ databases">
        <authorList>
            <person name="de Groot N.N."/>
        </authorList>
    </citation>
    <scope>NUCLEOTIDE SEQUENCE [LARGE SCALE GENOMIC DNA]</scope>
    <source>
        <strain evidence="1 2">USBA 78</strain>
    </source>
</reference>
<sequence length="86" mass="9200">MVISSSNVAIDAATADELAQKADVLFQRMDELGVKGITSSEVFMMKASELVTRDPSLAKELGKMAYELNLDAAPVIAEKLKEIAAV</sequence>
<dbReference type="RefSeq" id="WP_097052682.1">
    <property type="nucleotide sequence ID" value="NZ_OBMM01000005.1"/>
</dbReference>
<evidence type="ECO:0000313" key="2">
    <source>
        <dbReference type="Proteomes" id="UP000219068"/>
    </source>
</evidence>
<dbReference type="Proteomes" id="UP000219068">
    <property type="component" value="Unassembled WGS sequence"/>
</dbReference>
<proteinExistence type="predicted"/>
<evidence type="ECO:0000313" key="1">
    <source>
        <dbReference type="EMBL" id="SOC26378.1"/>
    </source>
</evidence>
<accession>A0A285TW15</accession>
<gene>
    <name evidence="1" type="ORF">SAMN05428964_105106</name>
</gene>
<dbReference type="AlphaFoldDB" id="A0A285TW15"/>
<organism evidence="1 2">
    <name type="scientific">Thalassospira xiamenensis</name>
    <dbReference type="NCBI Taxonomy" id="220697"/>
    <lineage>
        <taxon>Bacteria</taxon>
        <taxon>Pseudomonadati</taxon>
        <taxon>Pseudomonadota</taxon>
        <taxon>Alphaproteobacteria</taxon>
        <taxon>Rhodospirillales</taxon>
        <taxon>Thalassospiraceae</taxon>
        <taxon>Thalassospira</taxon>
    </lineage>
</organism>
<name>A0A285TW15_9PROT</name>
<dbReference type="EMBL" id="OBMM01000005">
    <property type="protein sequence ID" value="SOC26378.1"/>
    <property type="molecule type" value="Genomic_DNA"/>
</dbReference>